<keyword evidence="5" id="KW-1185">Reference proteome</keyword>
<reference evidence="4" key="2">
    <citation type="journal article" date="2024" name="Plant">
        <title>Genomic evolution and insights into agronomic trait innovations of Sesamum species.</title>
        <authorList>
            <person name="Miao H."/>
            <person name="Wang L."/>
            <person name="Qu L."/>
            <person name="Liu H."/>
            <person name="Sun Y."/>
            <person name="Le M."/>
            <person name="Wang Q."/>
            <person name="Wei S."/>
            <person name="Zheng Y."/>
            <person name="Lin W."/>
            <person name="Duan Y."/>
            <person name="Cao H."/>
            <person name="Xiong S."/>
            <person name="Wang X."/>
            <person name="Wei L."/>
            <person name="Li C."/>
            <person name="Ma Q."/>
            <person name="Ju M."/>
            <person name="Zhao R."/>
            <person name="Li G."/>
            <person name="Mu C."/>
            <person name="Tian Q."/>
            <person name="Mei H."/>
            <person name="Zhang T."/>
            <person name="Gao T."/>
            <person name="Zhang H."/>
        </authorList>
    </citation>
    <scope>NUCLEOTIDE SEQUENCE</scope>
    <source>
        <strain evidence="4">K16</strain>
    </source>
</reference>
<reference evidence="4" key="1">
    <citation type="submission" date="2020-06" db="EMBL/GenBank/DDBJ databases">
        <authorList>
            <person name="Li T."/>
            <person name="Hu X."/>
            <person name="Zhang T."/>
            <person name="Song X."/>
            <person name="Zhang H."/>
            <person name="Dai N."/>
            <person name="Sheng W."/>
            <person name="Hou X."/>
            <person name="Wei L."/>
        </authorList>
    </citation>
    <scope>NUCLEOTIDE SEQUENCE</scope>
    <source>
        <strain evidence="4">K16</strain>
        <tissue evidence="4">Leaf</tissue>
    </source>
</reference>
<dbReference type="PANTHER" id="PTHR33101:SF10">
    <property type="entry name" value="ROP GUANINE NUCLEOTIDE EXCHANGE FACTOR 12"/>
    <property type="match status" value="1"/>
</dbReference>
<dbReference type="AlphaFoldDB" id="A0AAE2BTH7"/>
<dbReference type="PROSITE" id="PS51334">
    <property type="entry name" value="PRONE"/>
    <property type="match status" value="1"/>
</dbReference>
<evidence type="ECO:0000259" key="3">
    <source>
        <dbReference type="PROSITE" id="PS51334"/>
    </source>
</evidence>
<name>A0AAE2BTH7_9LAMI</name>
<dbReference type="InterPro" id="IPR005512">
    <property type="entry name" value="PRONE_dom"/>
</dbReference>
<evidence type="ECO:0000313" key="4">
    <source>
        <dbReference type="EMBL" id="KAK4397008.1"/>
    </source>
</evidence>
<evidence type="ECO:0000256" key="2">
    <source>
        <dbReference type="PROSITE-ProRule" id="PRU00663"/>
    </source>
</evidence>
<dbReference type="InterPro" id="IPR038937">
    <property type="entry name" value="RopGEF"/>
</dbReference>
<dbReference type="PANTHER" id="PTHR33101">
    <property type="entry name" value="ROP GUANINE NUCLEOTIDE EXCHANGE FACTOR 1"/>
    <property type="match status" value="1"/>
</dbReference>
<organism evidence="4 5">
    <name type="scientific">Sesamum angolense</name>
    <dbReference type="NCBI Taxonomy" id="2727404"/>
    <lineage>
        <taxon>Eukaryota</taxon>
        <taxon>Viridiplantae</taxon>
        <taxon>Streptophyta</taxon>
        <taxon>Embryophyta</taxon>
        <taxon>Tracheophyta</taxon>
        <taxon>Spermatophyta</taxon>
        <taxon>Magnoliopsida</taxon>
        <taxon>eudicotyledons</taxon>
        <taxon>Gunneridae</taxon>
        <taxon>Pentapetalae</taxon>
        <taxon>asterids</taxon>
        <taxon>lamiids</taxon>
        <taxon>Lamiales</taxon>
        <taxon>Pedaliaceae</taxon>
        <taxon>Sesamum</taxon>
    </lineage>
</organism>
<dbReference type="EMBL" id="JACGWL010000008">
    <property type="protein sequence ID" value="KAK4397008.1"/>
    <property type="molecule type" value="Genomic_DNA"/>
</dbReference>
<accession>A0AAE2BTH7</accession>
<proteinExistence type="predicted"/>
<sequence length="239" mass="26496">MHPTSHYTSPTKPSNKKTTPRFICTLSAEGRSEKPFVSFHTCLFPAGRVFPFPCCCRNLDQPNVLSTACSFLAAFDHPRWLRKSAGIQKAAVATAFIVAQQICLSPLPKDGAKKDKQASDMELMKEKFSKLLLGEDMSGGGKGVSSALALSNAITNLAASVFGEQRKLEPMCAERKARWKKEIDWLLSVTDYIVELVPSQQKTKDGTDMEIMVTQQRRDLLMNIPALCKLDLMLVVRIS</sequence>
<dbReference type="Pfam" id="PF03759">
    <property type="entry name" value="PRONE"/>
    <property type="match status" value="1"/>
</dbReference>
<evidence type="ECO:0000313" key="5">
    <source>
        <dbReference type="Proteomes" id="UP001289374"/>
    </source>
</evidence>
<keyword evidence="1 2" id="KW-0344">Guanine-nucleotide releasing factor</keyword>
<dbReference type="Gene3D" id="1.20.58.2010">
    <property type="entry name" value="PRONE domain, subdomain 1"/>
    <property type="match status" value="1"/>
</dbReference>
<evidence type="ECO:0000256" key="1">
    <source>
        <dbReference type="ARBA" id="ARBA00022658"/>
    </source>
</evidence>
<feature type="domain" description="PRONE" evidence="3">
    <location>
        <begin position="111"/>
        <end position="239"/>
    </location>
</feature>
<comment type="caution">
    <text evidence="4">The sequence shown here is derived from an EMBL/GenBank/DDBJ whole genome shotgun (WGS) entry which is preliminary data.</text>
</comment>
<gene>
    <name evidence="4" type="ORF">Sango_1537400</name>
</gene>
<dbReference type="Proteomes" id="UP001289374">
    <property type="component" value="Unassembled WGS sequence"/>
</dbReference>
<protein>
    <submittedName>
        <fullName evidence="4">Rho guanine nucleotide exchange factor 8</fullName>
    </submittedName>
</protein>
<dbReference type="GO" id="GO:0005085">
    <property type="term" value="F:guanyl-nucleotide exchange factor activity"/>
    <property type="evidence" value="ECO:0007669"/>
    <property type="project" value="UniProtKB-UniRule"/>
</dbReference>